<feature type="compositionally biased region" description="Polar residues" evidence="1">
    <location>
        <begin position="26"/>
        <end position="38"/>
    </location>
</feature>
<feature type="region of interest" description="Disordered" evidence="1">
    <location>
        <begin position="1"/>
        <end position="41"/>
    </location>
</feature>
<dbReference type="AlphaFoldDB" id="A0A7U2EPY7"/>
<evidence type="ECO:0000256" key="1">
    <source>
        <dbReference type="SAM" id="MobiDB-lite"/>
    </source>
</evidence>
<evidence type="ECO:0000313" key="2">
    <source>
        <dbReference type="EMBL" id="QRC90878.1"/>
    </source>
</evidence>
<dbReference type="Proteomes" id="UP000663193">
    <property type="component" value="Chromosome 1"/>
</dbReference>
<keyword evidence="3" id="KW-1185">Reference proteome</keyword>
<dbReference type="VEuPathDB" id="FungiDB:JI435_004000"/>
<reference evidence="3" key="1">
    <citation type="journal article" date="2021" name="BMC Genomics">
        <title>Chromosome-level genome assembly and manually-curated proteome of model necrotroph Parastagonospora nodorum Sn15 reveals a genome-wide trove of candidate effector homologs, and redundancy of virulence-related functions within an accessory chromosome.</title>
        <authorList>
            <person name="Bertazzoni S."/>
            <person name="Jones D.A.B."/>
            <person name="Phan H.T."/>
            <person name="Tan K.-C."/>
            <person name="Hane J.K."/>
        </authorList>
    </citation>
    <scope>NUCLEOTIDE SEQUENCE [LARGE SCALE GENOMIC DNA]</scope>
    <source>
        <strain evidence="3">SN15 / ATCC MYA-4574 / FGSC 10173)</strain>
    </source>
</reference>
<dbReference type="EMBL" id="CP069023">
    <property type="protein sequence ID" value="QRC90878.1"/>
    <property type="molecule type" value="Genomic_DNA"/>
</dbReference>
<proteinExistence type="predicted"/>
<dbReference type="OrthoDB" id="3932216at2759"/>
<protein>
    <submittedName>
        <fullName evidence="2">Uncharacterized protein</fullName>
    </submittedName>
</protein>
<evidence type="ECO:0000313" key="3">
    <source>
        <dbReference type="Proteomes" id="UP000663193"/>
    </source>
</evidence>
<gene>
    <name evidence="2" type="ORF">JI435_004000</name>
</gene>
<organism evidence="2 3">
    <name type="scientific">Phaeosphaeria nodorum (strain SN15 / ATCC MYA-4574 / FGSC 10173)</name>
    <name type="common">Glume blotch fungus</name>
    <name type="synonym">Parastagonospora nodorum</name>
    <dbReference type="NCBI Taxonomy" id="321614"/>
    <lineage>
        <taxon>Eukaryota</taxon>
        <taxon>Fungi</taxon>
        <taxon>Dikarya</taxon>
        <taxon>Ascomycota</taxon>
        <taxon>Pezizomycotina</taxon>
        <taxon>Dothideomycetes</taxon>
        <taxon>Pleosporomycetidae</taxon>
        <taxon>Pleosporales</taxon>
        <taxon>Pleosporineae</taxon>
        <taxon>Phaeosphaeriaceae</taxon>
        <taxon>Parastagonospora</taxon>
    </lineage>
</organism>
<accession>A0A7U2EPY7</accession>
<name>A0A7U2EPY7_PHANO</name>
<sequence>MADYPHTPPPSGPQTPNLPPLKDASLRSTTPQSINTPITRARPTIPGYLTQALVLSNPQLRRLQQDLLVLTSFNENSTLHWRPPWFAQDLHAARFWTLYNPPNVVTELLPHAPLGQLVYTRRMRRAGDMPPAYITTWKHWNRVCDSAGVPRDWLNEEYVELMKLGLPRDEGRDICAPPSIPLYPEPQPLGRGRYILDPATYRSLPRKFHLPDYTDEPIEDVQVVVVHSSGRLAIEPREDFFLHSSQWTHFDGHGGYVLDGGYVPDLEAPKEQGKGRRWCWVPWTGEMETSCRLVVKLRGWNSATLPRKGGGE</sequence>
<feature type="compositionally biased region" description="Pro residues" evidence="1">
    <location>
        <begin position="1"/>
        <end position="19"/>
    </location>
</feature>